<evidence type="ECO:0000256" key="1">
    <source>
        <dbReference type="ARBA" id="ARBA00010126"/>
    </source>
</evidence>
<comment type="similarity">
    <text evidence="1">Belongs to the NSRP1 family.</text>
</comment>
<gene>
    <name evidence="5" type="ORF">MIMGU_mgv1a017683mg</name>
</gene>
<dbReference type="AlphaFoldDB" id="A0A022QGN3"/>
<feature type="compositionally biased region" description="Basic and acidic residues" evidence="3">
    <location>
        <begin position="148"/>
        <end position="169"/>
    </location>
</feature>
<keyword evidence="2" id="KW-0175">Coiled coil</keyword>
<dbReference type="PANTHER" id="PTHR30060">
    <property type="entry name" value="INNER MEMBRANE PROTEIN"/>
    <property type="match status" value="1"/>
</dbReference>
<accession>A0A022QGN3</accession>
<reference evidence="5 6" key="1">
    <citation type="journal article" date="2013" name="Proc. Natl. Acad. Sci. U.S.A.">
        <title>Fine-scale variation in meiotic recombination in Mimulus inferred from population shotgun sequencing.</title>
        <authorList>
            <person name="Hellsten U."/>
            <person name="Wright K.M."/>
            <person name="Jenkins J."/>
            <person name="Shu S."/>
            <person name="Yuan Y."/>
            <person name="Wessler S.R."/>
            <person name="Schmutz J."/>
            <person name="Willis J.H."/>
            <person name="Rokhsar D.S."/>
        </authorList>
    </citation>
    <scope>NUCLEOTIDE SEQUENCE [LARGE SCALE GENOMIC DNA]</scope>
    <source>
        <strain evidence="6">cv. DUN x IM62</strain>
    </source>
</reference>
<dbReference type="PANTHER" id="PTHR30060:SF0">
    <property type="entry name" value="COILED-COIL PROTEIN (DUF2040)-RELATED"/>
    <property type="match status" value="1"/>
</dbReference>
<evidence type="ECO:0000256" key="3">
    <source>
        <dbReference type="SAM" id="MobiDB-lite"/>
    </source>
</evidence>
<evidence type="ECO:0000313" key="5">
    <source>
        <dbReference type="EMBL" id="EYU26749.1"/>
    </source>
</evidence>
<dbReference type="InterPro" id="IPR018612">
    <property type="entry name" value="NSRP1_N"/>
</dbReference>
<dbReference type="Proteomes" id="UP000030748">
    <property type="component" value="Unassembled WGS sequence"/>
</dbReference>
<feature type="compositionally biased region" description="Basic and acidic residues" evidence="3">
    <location>
        <begin position="116"/>
        <end position="125"/>
    </location>
</feature>
<feature type="compositionally biased region" description="Basic and acidic residues" evidence="3">
    <location>
        <begin position="179"/>
        <end position="191"/>
    </location>
</feature>
<feature type="compositionally biased region" description="Polar residues" evidence="3">
    <location>
        <begin position="133"/>
        <end position="146"/>
    </location>
</feature>
<name>A0A022QGN3_ERYGU</name>
<evidence type="ECO:0000313" key="6">
    <source>
        <dbReference type="Proteomes" id="UP000030748"/>
    </source>
</evidence>
<dbReference type="Pfam" id="PF09745">
    <property type="entry name" value="NSRP1_N"/>
    <property type="match status" value="1"/>
</dbReference>
<keyword evidence="6" id="KW-1185">Reference proteome</keyword>
<sequence>MAKRPLLVKNSNGIMHWIHYSDRPRYIQGLIDKAKRRAIDHDISYEKRLAKERSKDEHLYADKDKYFTSAYKKKLAEQAKWIEEERLREMREVKDDVTKKTDLTDFYKNVAFGADSSKKPEKQAEEVAAQPPTRFSASPTVTSPETCRTVKWDRDEIPEKIPPKTKDEPSASNQVTPGDQKKSEDAVVEAKNHHKRSVDAVVAATERYLVRKRSKLETINEIQLQSLVV</sequence>
<organism evidence="5 6">
    <name type="scientific">Erythranthe guttata</name>
    <name type="common">Yellow monkey flower</name>
    <name type="synonym">Mimulus guttatus</name>
    <dbReference type="NCBI Taxonomy" id="4155"/>
    <lineage>
        <taxon>Eukaryota</taxon>
        <taxon>Viridiplantae</taxon>
        <taxon>Streptophyta</taxon>
        <taxon>Embryophyta</taxon>
        <taxon>Tracheophyta</taxon>
        <taxon>Spermatophyta</taxon>
        <taxon>Magnoliopsida</taxon>
        <taxon>eudicotyledons</taxon>
        <taxon>Gunneridae</taxon>
        <taxon>Pentapetalae</taxon>
        <taxon>asterids</taxon>
        <taxon>lamiids</taxon>
        <taxon>Lamiales</taxon>
        <taxon>Phrymaceae</taxon>
        <taxon>Erythranthe</taxon>
    </lineage>
</organism>
<evidence type="ECO:0000256" key="2">
    <source>
        <dbReference type="ARBA" id="ARBA00023054"/>
    </source>
</evidence>
<evidence type="ECO:0000259" key="4">
    <source>
        <dbReference type="Pfam" id="PF09745"/>
    </source>
</evidence>
<dbReference type="EMBL" id="KI631651">
    <property type="protein sequence ID" value="EYU26749.1"/>
    <property type="molecule type" value="Genomic_DNA"/>
</dbReference>
<feature type="region of interest" description="Disordered" evidence="3">
    <location>
        <begin position="115"/>
        <end position="198"/>
    </location>
</feature>
<proteinExistence type="inferred from homology"/>
<dbReference type="GO" id="GO:0000381">
    <property type="term" value="P:regulation of alternative mRNA splicing, via spliceosome"/>
    <property type="evidence" value="ECO:0007669"/>
    <property type="project" value="InterPro"/>
</dbReference>
<protein>
    <recommendedName>
        <fullName evidence="4">Nuclear speckle splicing regulatory protein 1 N-terminal domain-containing protein</fullName>
    </recommendedName>
</protein>
<feature type="domain" description="Nuclear speckle splicing regulatory protein 1 N-terminal" evidence="4">
    <location>
        <begin position="22"/>
        <end position="100"/>
    </location>
</feature>
<dbReference type="eggNOG" id="KOG2117">
    <property type="taxonomic scope" value="Eukaryota"/>
</dbReference>
<dbReference type="STRING" id="4155.A0A022QGN3"/>